<dbReference type="AlphaFoldDB" id="A0A9P0PI75"/>
<reference evidence="1" key="1">
    <citation type="submission" date="2022-03" db="EMBL/GenBank/DDBJ databases">
        <authorList>
            <person name="Sayadi A."/>
        </authorList>
    </citation>
    <scope>NUCLEOTIDE SEQUENCE</scope>
</reference>
<evidence type="ECO:0000313" key="1">
    <source>
        <dbReference type="EMBL" id="CAH1986699.1"/>
    </source>
</evidence>
<organism evidence="1 2">
    <name type="scientific">Acanthoscelides obtectus</name>
    <name type="common">Bean weevil</name>
    <name type="synonym">Bruchus obtectus</name>
    <dbReference type="NCBI Taxonomy" id="200917"/>
    <lineage>
        <taxon>Eukaryota</taxon>
        <taxon>Metazoa</taxon>
        <taxon>Ecdysozoa</taxon>
        <taxon>Arthropoda</taxon>
        <taxon>Hexapoda</taxon>
        <taxon>Insecta</taxon>
        <taxon>Pterygota</taxon>
        <taxon>Neoptera</taxon>
        <taxon>Endopterygota</taxon>
        <taxon>Coleoptera</taxon>
        <taxon>Polyphaga</taxon>
        <taxon>Cucujiformia</taxon>
        <taxon>Chrysomeloidea</taxon>
        <taxon>Chrysomelidae</taxon>
        <taxon>Bruchinae</taxon>
        <taxon>Bruchini</taxon>
        <taxon>Acanthoscelides</taxon>
    </lineage>
</organism>
<sequence>MEDIQILWSLIIHDDDWGATEWKDDYRWGARIQASM</sequence>
<gene>
    <name evidence="1" type="ORF">ACAOBT_LOCUS17396</name>
</gene>
<evidence type="ECO:0000313" key="2">
    <source>
        <dbReference type="Proteomes" id="UP001152888"/>
    </source>
</evidence>
<dbReference type="Proteomes" id="UP001152888">
    <property type="component" value="Unassembled WGS sequence"/>
</dbReference>
<protein>
    <submittedName>
        <fullName evidence="1">Uncharacterized protein</fullName>
    </submittedName>
</protein>
<proteinExistence type="predicted"/>
<accession>A0A9P0PI75</accession>
<keyword evidence="2" id="KW-1185">Reference proteome</keyword>
<name>A0A9P0PI75_ACAOB</name>
<comment type="caution">
    <text evidence="1">The sequence shown here is derived from an EMBL/GenBank/DDBJ whole genome shotgun (WGS) entry which is preliminary data.</text>
</comment>
<dbReference type="EMBL" id="CAKOFQ010007004">
    <property type="protein sequence ID" value="CAH1986699.1"/>
    <property type="molecule type" value="Genomic_DNA"/>
</dbReference>